<organism evidence="1 2">
    <name type="scientific">Exiguobacterium oxidotolerans</name>
    <dbReference type="NCBI Taxonomy" id="223958"/>
    <lineage>
        <taxon>Bacteria</taxon>
        <taxon>Bacillati</taxon>
        <taxon>Bacillota</taxon>
        <taxon>Bacilli</taxon>
        <taxon>Bacillales</taxon>
        <taxon>Bacillales Family XII. Incertae Sedis</taxon>
        <taxon>Exiguobacterium</taxon>
    </lineage>
</organism>
<evidence type="ECO:0000313" key="2">
    <source>
        <dbReference type="Proteomes" id="UP000439752"/>
    </source>
</evidence>
<reference evidence="1 2" key="1">
    <citation type="submission" date="2019-10" db="EMBL/GenBank/DDBJ databases">
        <authorList>
            <person name="Karimi E."/>
        </authorList>
    </citation>
    <scope>NUCLEOTIDE SEQUENCE [LARGE SCALE GENOMIC DNA]</scope>
    <source>
        <strain evidence="1">Exiguobacterium sp. 9Y</strain>
    </source>
</reference>
<dbReference type="InterPro" id="IPR025573">
    <property type="entry name" value="YwpF"/>
</dbReference>
<proteinExistence type="predicted"/>
<protein>
    <recommendedName>
        <fullName evidence="3">YwpF-like protein</fullName>
    </recommendedName>
</protein>
<accession>A0A653I1I7</accession>
<name>A0A653I1I7_9BACL</name>
<dbReference type="EMBL" id="CABWKQ010000001">
    <property type="protein sequence ID" value="VWX32769.1"/>
    <property type="molecule type" value="Genomic_DNA"/>
</dbReference>
<evidence type="ECO:0000313" key="1">
    <source>
        <dbReference type="EMBL" id="VWX32769.1"/>
    </source>
</evidence>
<keyword evidence="2" id="KW-1185">Reference proteome</keyword>
<dbReference type="AlphaFoldDB" id="A0A653I1I7"/>
<dbReference type="Pfam" id="PF14183">
    <property type="entry name" value="YwpF"/>
    <property type="match status" value="1"/>
</dbReference>
<gene>
    <name evidence="1" type="ORF">EXIGUO9Y_10048</name>
</gene>
<sequence length="163" mass="18526">MKTFKLCTLRILMDESGRDTTIPVQIKDGLTVSTDQTAQWVAEIVVTEADQPILKELFEKKLRALIEITISRPDNDPAAMIVTPYESTQLSEGVSYLFTGKMVMMKNDLSESILREVVEDNFTGEELIQEYKDRRSKRGAHITSIAKETFKQYLQEHPAIVEG</sequence>
<dbReference type="RefSeq" id="WP_029331929.1">
    <property type="nucleotide sequence ID" value="NZ_LR732308.1"/>
</dbReference>
<dbReference type="Proteomes" id="UP000439752">
    <property type="component" value="Unassembled WGS sequence"/>
</dbReference>
<evidence type="ECO:0008006" key="3">
    <source>
        <dbReference type="Google" id="ProtNLM"/>
    </source>
</evidence>